<dbReference type="Proteomes" id="UP001491552">
    <property type="component" value="Unassembled WGS sequence"/>
</dbReference>
<evidence type="ECO:0000313" key="4">
    <source>
        <dbReference type="EMBL" id="MEQ2511088.1"/>
    </source>
</evidence>
<dbReference type="Gene3D" id="1.10.357.10">
    <property type="entry name" value="Tetracycline Repressor, domain 2"/>
    <property type="match status" value="1"/>
</dbReference>
<dbReference type="InterPro" id="IPR050624">
    <property type="entry name" value="HTH-type_Tx_Regulator"/>
</dbReference>
<evidence type="ECO:0000259" key="3">
    <source>
        <dbReference type="PROSITE" id="PS50977"/>
    </source>
</evidence>
<sequence length="186" mass="21408">MTSLTKRAIRASFLKLLNERPLNKITVKDIVEDCGINRNSFYYHYPDIPALAEEIVRDEAARIVQEYPTVDSLEQCLEIAVEFALQNRTAVLHLYNSASHEAYEHSLMDICHSVVGNYFDTAFAGKALPEADREVLVRFYQCECYGQIVLWMSQGMQADIVEQFRLLCHLRQGMMEEMVARCCEKS</sequence>
<accession>A0ABV1G6P4</accession>
<feature type="DNA-binding region" description="H-T-H motif" evidence="2">
    <location>
        <begin position="26"/>
        <end position="45"/>
    </location>
</feature>
<comment type="caution">
    <text evidence="4">The sequence shown here is derived from an EMBL/GenBank/DDBJ whole genome shotgun (WGS) entry which is preliminary data.</text>
</comment>
<dbReference type="PANTHER" id="PTHR43479">
    <property type="entry name" value="ACREF/ENVCD OPERON REPRESSOR-RELATED"/>
    <property type="match status" value="1"/>
</dbReference>
<evidence type="ECO:0000313" key="5">
    <source>
        <dbReference type="Proteomes" id="UP001491552"/>
    </source>
</evidence>
<protein>
    <submittedName>
        <fullName evidence="4">TetR-like C-terminal domain-containing protein</fullName>
    </submittedName>
</protein>
<dbReference type="SUPFAM" id="SSF46689">
    <property type="entry name" value="Homeodomain-like"/>
    <property type="match status" value="1"/>
</dbReference>
<feature type="domain" description="HTH tetR-type" evidence="3">
    <location>
        <begin position="3"/>
        <end position="63"/>
    </location>
</feature>
<dbReference type="Pfam" id="PF14278">
    <property type="entry name" value="TetR_C_8"/>
    <property type="match status" value="1"/>
</dbReference>
<reference evidence="4 5" key="1">
    <citation type="submission" date="2024-03" db="EMBL/GenBank/DDBJ databases">
        <title>Human intestinal bacterial collection.</title>
        <authorList>
            <person name="Pauvert C."/>
            <person name="Hitch T.C.A."/>
            <person name="Clavel T."/>
        </authorList>
    </citation>
    <scope>NUCLEOTIDE SEQUENCE [LARGE SCALE GENOMIC DNA]</scope>
    <source>
        <strain evidence="4 5">CLA-AA-H192</strain>
    </source>
</reference>
<dbReference type="InterPro" id="IPR009057">
    <property type="entry name" value="Homeodomain-like_sf"/>
</dbReference>
<keyword evidence="5" id="KW-1185">Reference proteome</keyword>
<dbReference type="InterPro" id="IPR039532">
    <property type="entry name" value="TetR_C_Firmicutes"/>
</dbReference>
<gene>
    <name evidence="4" type="ORF">WMO66_07485</name>
</gene>
<organism evidence="4 5">
    <name type="scientific">Faecousia intestinalis</name>
    <dbReference type="NCBI Taxonomy" id="3133167"/>
    <lineage>
        <taxon>Bacteria</taxon>
        <taxon>Bacillati</taxon>
        <taxon>Bacillota</taxon>
        <taxon>Clostridia</taxon>
        <taxon>Eubacteriales</taxon>
        <taxon>Oscillospiraceae</taxon>
        <taxon>Faecousia</taxon>
    </lineage>
</organism>
<dbReference type="Pfam" id="PF00440">
    <property type="entry name" value="TetR_N"/>
    <property type="match status" value="1"/>
</dbReference>
<dbReference type="EMBL" id="JBBMFF010000210">
    <property type="protein sequence ID" value="MEQ2511088.1"/>
    <property type="molecule type" value="Genomic_DNA"/>
</dbReference>
<evidence type="ECO:0000256" key="2">
    <source>
        <dbReference type="PROSITE-ProRule" id="PRU00335"/>
    </source>
</evidence>
<dbReference type="RefSeq" id="WP_349135791.1">
    <property type="nucleotide sequence ID" value="NZ_JBBMFF010000210.1"/>
</dbReference>
<name>A0ABV1G6P4_9FIRM</name>
<dbReference type="PROSITE" id="PS50977">
    <property type="entry name" value="HTH_TETR_2"/>
    <property type="match status" value="1"/>
</dbReference>
<dbReference type="PANTHER" id="PTHR43479:SF11">
    <property type="entry name" value="ACREF_ENVCD OPERON REPRESSOR-RELATED"/>
    <property type="match status" value="1"/>
</dbReference>
<proteinExistence type="predicted"/>
<evidence type="ECO:0000256" key="1">
    <source>
        <dbReference type="ARBA" id="ARBA00023125"/>
    </source>
</evidence>
<keyword evidence="1 2" id="KW-0238">DNA-binding</keyword>
<dbReference type="InterPro" id="IPR001647">
    <property type="entry name" value="HTH_TetR"/>
</dbReference>